<evidence type="ECO:0000256" key="2">
    <source>
        <dbReference type="ARBA" id="ARBA00022475"/>
    </source>
</evidence>
<comment type="subcellular location">
    <subcellularLocation>
        <location evidence="1">Cell membrane</location>
        <topology evidence="1">Multi-pass membrane protein</topology>
    </subcellularLocation>
</comment>
<dbReference type="Pfam" id="PF03631">
    <property type="entry name" value="Virul_fac_BrkB"/>
    <property type="match status" value="1"/>
</dbReference>
<feature type="transmembrane region" description="Helical" evidence="6">
    <location>
        <begin position="181"/>
        <end position="207"/>
    </location>
</feature>
<reference evidence="7 8" key="1">
    <citation type="submission" date="2019-04" db="EMBL/GenBank/DDBJ databases">
        <title>Pedobacter sp. AR-3-17 sp. nov., isolated from Arctic soil.</title>
        <authorList>
            <person name="Dahal R.H."/>
            <person name="Kim D.-U."/>
        </authorList>
    </citation>
    <scope>NUCLEOTIDE SEQUENCE [LARGE SCALE GENOMIC DNA]</scope>
    <source>
        <strain evidence="7 8">AR-3-17</strain>
    </source>
</reference>
<dbReference type="Proteomes" id="UP000308181">
    <property type="component" value="Unassembled WGS sequence"/>
</dbReference>
<evidence type="ECO:0000256" key="4">
    <source>
        <dbReference type="ARBA" id="ARBA00022989"/>
    </source>
</evidence>
<evidence type="ECO:0000256" key="5">
    <source>
        <dbReference type="ARBA" id="ARBA00023136"/>
    </source>
</evidence>
<gene>
    <name evidence="7" type="ORF">FA046_02895</name>
</gene>
<keyword evidence="8" id="KW-1185">Reference proteome</keyword>
<keyword evidence="3 6" id="KW-0812">Transmembrane</keyword>
<feature type="transmembrane region" description="Helical" evidence="6">
    <location>
        <begin position="219"/>
        <end position="241"/>
    </location>
</feature>
<evidence type="ECO:0000313" key="7">
    <source>
        <dbReference type="EMBL" id="TKC00644.1"/>
    </source>
</evidence>
<comment type="caution">
    <text evidence="7">The sequence shown here is derived from an EMBL/GenBank/DDBJ whole genome shotgun (WGS) entry which is preliminary data.</text>
</comment>
<dbReference type="PANTHER" id="PTHR30213">
    <property type="entry name" value="INNER MEMBRANE PROTEIN YHJD"/>
    <property type="match status" value="1"/>
</dbReference>
<feature type="transmembrane region" description="Helical" evidence="6">
    <location>
        <begin position="247"/>
        <end position="272"/>
    </location>
</feature>
<keyword evidence="4 6" id="KW-1133">Transmembrane helix</keyword>
<keyword evidence="5 6" id="KW-0472">Membrane</keyword>
<dbReference type="EMBL" id="SWBP01000001">
    <property type="protein sequence ID" value="TKC00644.1"/>
    <property type="molecule type" value="Genomic_DNA"/>
</dbReference>
<dbReference type="PIRSF" id="PIRSF035875">
    <property type="entry name" value="RNase_BN"/>
    <property type="match status" value="1"/>
</dbReference>
<accession>A0A4U1C7K2</accession>
<dbReference type="RefSeq" id="WP_136824853.1">
    <property type="nucleotide sequence ID" value="NZ_SWBP01000001.1"/>
</dbReference>
<dbReference type="InterPro" id="IPR017039">
    <property type="entry name" value="Virul_fac_BrkB"/>
</dbReference>
<feature type="transmembrane region" description="Helical" evidence="6">
    <location>
        <begin position="33"/>
        <end position="56"/>
    </location>
</feature>
<organism evidence="7 8">
    <name type="scientific">Pedobacter cryophilus</name>
    <dbReference type="NCBI Taxonomy" id="2571271"/>
    <lineage>
        <taxon>Bacteria</taxon>
        <taxon>Pseudomonadati</taxon>
        <taxon>Bacteroidota</taxon>
        <taxon>Sphingobacteriia</taxon>
        <taxon>Sphingobacteriales</taxon>
        <taxon>Sphingobacteriaceae</taxon>
        <taxon>Pedobacter</taxon>
    </lineage>
</organism>
<dbReference type="NCBIfam" id="TIGR00765">
    <property type="entry name" value="yihY_not_rbn"/>
    <property type="match status" value="1"/>
</dbReference>
<dbReference type="PANTHER" id="PTHR30213:SF1">
    <property type="entry name" value="INNER MEMBRANE PROTEIN YHJD"/>
    <property type="match status" value="1"/>
</dbReference>
<evidence type="ECO:0000313" key="8">
    <source>
        <dbReference type="Proteomes" id="UP000308181"/>
    </source>
</evidence>
<name>A0A4U1C7K2_9SPHI</name>
<evidence type="ECO:0000256" key="1">
    <source>
        <dbReference type="ARBA" id="ARBA00004651"/>
    </source>
</evidence>
<feature type="transmembrane region" description="Helical" evidence="6">
    <location>
        <begin position="94"/>
        <end position="116"/>
    </location>
</feature>
<evidence type="ECO:0000256" key="6">
    <source>
        <dbReference type="SAM" id="Phobius"/>
    </source>
</evidence>
<keyword evidence="2" id="KW-1003">Cell membrane</keyword>
<evidence type="ECO:0000256" key="3">
    <source>
        <dbReference type="ARBA" id="ARBA00022692"/>
    </source>
</evidence>
<dbReference type="AlphaFoldDB" id="A0A4U1C7K2"/>
<dbReference type="OrthoDB" id="9797028at2"/>
<protein>
    <submittedName>
        <fullName evidence="7">YihY/virulence factor BrkB family protein</fullName>
    </submittedName>
</protein>
<dbReference type="GO" id="GO:0005886">
    <property type="term" value="C:plasma membrane"/>
    <property type="evidence" value="ECO:0007669"/>
    <property type="project" value="UniProtKB-SubCell"/>
</dbReference>
<sequence>MLKKIKIFDYKNVFKETFNGFLEDKGLKLSASLAYYTIFSLAPMIIVLLSIGGIFYGKEALQGKIFSQINDFIGNDAAIQVQEMLQNLALSGKSTVAITTGVITLLIGATGVFVEIQDSINEIWRVKSVPKKGWLKLLMDRILSLSMVASLGFLLIVSLMINSLVLILSDSLSRFLPDFTLVFIDIINLVITFGVLVSLFAVIYKILPDAEIPWRDVRAGAVFTALLFMLGKYLIGLYISYAAIGSIYGATGAIVVIAVWVYYSAAILFFGAEFTWAYAKVRGEEIRPSKYAVSVKKMEIEQGKQPIDQEKICK</sequence>
<proteinExistence type="predicted"/>
<feature type="transmembrane region" description="Helical" evidence="6">
    <location>
        <begin position="137"/>
        <end position="161"/>
    </location>
</feature>